<reference evidence="2" key="1">
    <citation type="submission" date="2020-09" db="EMBL/GenBank/DDBJ databases">
        <title>Comparative genome analyses of four rice-infecting Rhizoctonia solani isolates reveal extensive enrichment of homogalacturonan modification genes.</title>
        <authorList>
            <person name="Lee D.-Y."/>
            <person name="Jeon J."/>
            <person name="Kim K.-T."/>
            <person name="Cheong K."/>
            <person name="Song H."/>
            <person name="Choi G."/>
            <person name="Ko J."/>
            <person name="Opiyo S.O."/>
            <person name="Zuo S."/>
            <person name="Madhav S."/>
            <person name="Lee Y.-H."/>
            <person name="Wang G.-L."/>
        </authorList>
    </citation>
    <scope>NUCLEOTIDE SEQUENCE</scope>
    <source>
        <strain evidence="2">AG1-IA B2</strain>
    </source>
</reference>
<dbReference type="Proteomes" id="UP000614334">
    <property type="component" value="Unassembled WGS sequence"/>
</dbReference>
<evidence type="ECO:0000313" key="3">
    <source>
        <dbReference type="Proteomes" id="UP000614334"/>
    </source>
</evidence>
<name>A0A8H7IHV1_9AGAM</name>
<feature type="compositionally biased region" description="Basic and acidic residues" evidence="1">
    <location>
        <begin position="267"/>
        <end position="276"/>
    </location>
</feature>
<dbReference type="AlphaFoldDB" id="A0A8H7IHV1"/>
<evidence type="ECO:0000256" key="1">
    <source>
        <dbReference type="SAM" id="MobiDB-lite"/>
    </source>
</evidence>
<accession>A0A8H7IHV1</accession>
<gene>
    <name evidence="2" type="ORF">RHS01_02335</name>
</gene>
<dbReference type="EMBL" id="JACYCF010000003">
    <property type="protein sequence ID" value="KAF8758711.1"/>
    <property type="molecule type" value="Genomic_DNA"/>
</dbReference>
<feature type="region of interest" description="Disordered" evidence="1">
    <location>
        <begin position="225"/>
        <end position="276"/>
    </location>
</feature>
<evidence type="ECO:0000313" key="2">
    <source>
        <dbReference type="EMBL" id="KAF8758711.1"/>
    </source>
</evidence>
<proteinExistence type="predicted"/>
<protein>
    <submittedName>
        <fullName evidence="2">Uncharacterized protein</fullName>
    </submittedName>
</protein>
<comment type="caution">
    <text evidence="2">The sequence shown here is derived from an EMBL/GenBank/DDBJ whole genome shotgun (WGS) entry which is preliminary data.</text>
</comment>
<organism evidence="2 3">
    <name type="scientific">Rhizoctonia solani</name>
    <dbReference type="NCBI Taxonomy" id="456999"/>
    <lineage>
        <taxon>Eukaryota</taxon>
        <taxon>Fungi</taxon>
        <taxon>Dikarya</taxon>
        <taxon>Basidiomycota</taxon>
        <taxon>Agaricomycotina</taxon>
        <taxon>Agaricomycetes</taxon>
        <taxon>Cantharellales</taxon>
        <taxon>Ceratobasidiaceae</taxon>
        <taxon>Rhizoctonia</taxon>
    </lineage>
</organism>
<sequence>MLIKDYRVEVQRVGQVSGGVIYENQMPRIWLMNQEEVPSAGDSSWQDIAKVREYVLPMKLLARSHVTAETTLVTRRFITSPFMTDTILKFKPVYKGLSLYPIVQSSVNTLNSSDQSIAIATIRPTLNPRFIYHRQQTNVQDLRISPSDEACDYIEEYRSGSVLDVLGSVGGAMSITPFGLLGQFSSRDFKRRLRNEYHTQSDKDGTKTIQIVKFLRDFVMDFGPADLDSEPRSPNPQMKSLSAIEAQEEEPNESRIPLIDIESEGAPVREGECEAA</sequence>